<dbReference type="VEuPathDB" id="CryptoDB:Cvel_10885"/>
<evidence type="ECO:0000256" key="1">
    <source>
        <dbReference type="SAM" id="MobiDB-lite"/>
    </source>
</evidence>
<proteinExistence type="predicted"/>
<feature type="compositionally biased region" description="Acidic residues" evidence="1">
    <location>
        <begin position="130"/>
        <end position="142"/>
    </location>
</feature>
<accession>A0A0K6SAI5</accession>
<feature type="region of interest" description="Disordered" evidence="1">
    <location>
        <begin position="122"/>
        <end position="147"/>
    </location>
</feature>
<name>A0A0K6SAI5_9ALVE</name>
<gene>
    <name evidence="2" type="ORF">Cvel_10885.t2</name>
</gene>
<dbReference type="AlphaFoldDB" id="A0A0K6SAI5"/>
<sequence>MEVAEALGCEELVLFVADEKDETRKAGLVRSLLFMGLEPIVDREQKEEIFGESEKEGGLLFWCPIERGEYQGPDLSTEDEEEEEESECLSEGLLACEEPERESPLLMPVGVALEDKYPHPVSDLELYDNSTDEDSEDGDDDGSLSPSFFSEGGYSFSGFLEGGEMLSSLEGINKEAGAELFRTKSFDTQEKNLLGLPSSMGGRHLSPLGGVALEVPVSPLVLPMNG</sequence>
<organism evidence="2">
    <name type="scientific">Chromera velia CCMP2878</name>
    <dbReference type="NCBI Taxonomy" id="1169474"/>
    <lineage>
        <taxon>Eukaryota</taxon>
        <taxon>Sar</taxon>
        <taxon>Alveolata</taxon>
        <taxon>Colpodellida</taxon>
        <taxon>Chromeraceae</taxon>
        <taxon>Chromera</taxon>
    </lineage>
</organism>
<protein>
    <submittedName>
        <fullName evidence="2">Uncharacterized protein</fullName>
    </submittedName>
</protein>
<dbReference type="EMBL" id="CDMZ01005062">
    <property type="protein sequence ID" value="CUC10666.1"/>
    <property type="molecule type" value="Genomic_DNA"/>
</dbReference>
<feature type="compositionally biased region" description="Acidic residues" evidence="1">
    <location>
        <begin position="76"/>
        <end position="88"/>
    </location>
</feature>
<reference evidence="2" key="1">
    <citation type="submission" date="2014-11" db="EMBL/GenBank/DDBJ databases">
        <title>Molecular phylogeny of cliff fern family Woodsiaceae with morphological implications.</title>
        <authorList>
            <person name="Shao Y.-Z."/>
            <person name="Wei R."/>
            <person name="Zhang X.-C."/>
        </authorList>
    </citation>
    <scope>NUCLEOTIDE SEQUENCE</scope>
</reference>
<evidence type="ECO:0000313" key="2">
    <source>
        <dbReference type="EMBL" id="CUC10666.1"/>
    </source>
</evidence>
<feature type="region of interest" description="Disordered" evidence="1">
    <location>
        <begin position="70"/>
        <end position="91"/>
    </location>
</feature>